<comment type="similarity">
    <text evidence="1">Belongs to the remorin family.</text>
</comment>
<organism evidence="5 6">
    <name type="scientific">Zingiber officinale</name>
    <name type="common">Ginger</name>
    <name type="synonym">Amomum zingiber</name>
    <dbReference type="NCBI Taxonomy" id="94328"/>
    <lineage>
        <taxon>Eukaryota</taxon>
        <taxon>Viridiplantae</taxon>
        <taxon>Streptophyta</taxon>
        <taxon>Embryophyta</taxon>
        <taxon>Tracheophyta</taxon>
        <taxon>Spermatophyta</taxon>
        <taxon>Magnoliopsida</taxon>
        <taxon>Liliopsida</taxon>
        <taxon>Zingiberales</taxon>
        <taxon>Zingiberaceae</taxon>
        <taxon>Zingiber</taxon>
    </lineage>
</organism>
<keyword evidence="3" id="KW-1133">Transmembrane helix</keyword>
<name>A0A8J5KPZ5_ZINOF</name>
<evidence type="ECO:0000256" key="1">
    <source>
        <dbReference type="ARBA" id="ARBA00005711"/>
    </source>
</evidence>
<dbReference type="EMBL" id="JACMSC010000013">
    <property type="protein sequence ID" value="KAG6492467.1"/>
    <property type="molecule type" value="Genomic_DNA"/>
</dbReference>
<evidence type="ECO:0000313" key="6">
    <source>
        <dbReference type="Proteomes" id="UP000734854"/>
    </source>
</evidence>
<evidence type="ECO:0000313" key="5">
    <source>
        <dbReference type="EMBL" id="KAG6492467.1"/>
    </source>
</evidence>
<dbReference type="Pfam" id="PF03763">
    <property type="entry name" value="Remorin_C"/>
    <property type="match status" value="1"/>
</dbReference>
<keyword evidence="6" id="KW-1185">Reference proteome</keyword>
<comment type="caution">
    <text evidence="5">The sequence shown here is derived from an EMBL/GenBank/DDBJ whole genome shotgun (WGS) entry which is preliminary data.</text>
</comment>
<sequence length="684" mass="76862">MPQREPVYRRSQREPNIAEEFLEIVEVQMFLCGLWKWNMVVFYEDTFVGGIGCYLVFGGFLFVLSDLGAVEILWCICFVPKSIIPFQRVKVDDVKFVDDRLMDNSYWTKDGADNGYGTSGMKIWFELKDSSEMEYERIHKVQMGVISPSKLRIKLLGTRSGAQKKEGGNSSSRASPSKLEEMEHSKSSLLAEDFEEEVGFKESKGATSLRAIVNSEVPRLELSVKNVLSYSQGDQTPSFRKDFLSKVKVDICCNKTRDAVKSDPMLADSTSNLNTVHPVQIPEDGIAHDGVNDNGSVRSFEFHKGERLLQQQVASPFLKNLPSKWNDAERWILHRQIMHLKPNVPKKVVGQNLGCLEVVSNKLAPEYRNVERHSFLQEADSKYGSVNKSASQTVTEKFSFTPTSSLSNLNSTTGASGLTDLSSVTSCYSKPNASENPTTNISGTPDFQSVSMRDVGTEMTPIPSQDPSRTGTPVGATTPIRSPLSSTPSSPKKEAPPSTPAGSNTQDELKMQKNVSNIELSDKDVQLKTRREIAALGIQLGKLNIASWASKDDKEHTSSSLDSERIKISEFEARAVAWEESQKSVYTFRYSREEAKIQAWEDHQKAKYEMKLRRIEAQAEWMKAQAQGKMVKKLAVTHRRVEQKQALAEAKRKRQATRTAKQAEQIRRTGHISMLQFWCCSWFC</sequence>
<feature type="compositionally biased region" description="Polar residues" evidence="2">
    <location>
        <begin position="462"/>
        <end position="471"/>
    </location>
</feature>
<feature type="compositionally biased region" description="Low complexity" evidence="2">
    <location>
        <begin position="477"/>
        <end position="490"/>
    </location>
</feature>
<feature type="region of interest" description="Disordered" evidence="2">
    <location>
        <begin position="429"/>
        <end position="510"/>
    </location>
</feature>
<dbReference type="Proteomes" id="UP000734854">
    <property type="component" value="Unassembled WGS sequence"/>
</dbReference>
<feature type="compositionally biased region" description="Polar residues" evidence="2">
    <location>
        <begin position="429"/>
        <end position="451"/>
    </location>
</feature>
<evidence type="ECO:0000256" key="3">
    <source>
        <dbReference type="SAM" id="Phobius"/>
    </source>
</evidence>
<feature type="transmembrane region" description="Helical" evidence="3">
    <location>
        <begin position="55"/>
        <end position="79"/>
    </location>
</feature>
<dbReference type="AlphaFoldDB" id="A0A8J5KPZ5"/>
<evidence type="ECO:0000256" key="2">
    <source>
        <dbReference type="SAM" id="MobiDB-lite"/>
    </source>
</evidence>
<dbReference type="PANTHER" id="PTHR31471">
    <property type="entry name" value="OS02G0116800 PROTEIN"/>
    <property type="match status" value="1"/>
</dbReference>
<accession>A0A8J5KPZ5</accession>
<dbReference type="PANTHER" id="PTHR31471:SF1">
    <property type="entry name" value="OS12G0613600 PROTEIN"/>
    <property type="match status" value="1"/>
</dbReference>
<reference evidence="5 6" key="1">
    <citation type="submission" date="2020-08" db="EMBL/GenBank/DDBJ databases">
        <title>Plant Genome Project.</title>
        <authorList>
            <person name="Zhang R.-G."/>
        </authorList>
    </citation>
    <scope>NUCLEOTIDE SEQUENCE [LARGE SCALE GENOMIC DNA]</scope>
    <source>
        <tissue evidence="5">Rhizome</tissue>
    </source>
</reference>
<dbReference type="InterPro" id="IPR005516">
    <property type="entry name" value="Remorin_C"/>
</dbReference>
<keyword evidence="3" id="KW-0472">Membrane</keyword>
<feature type="domain" description="Remorin C-terminal" evidence="4">
    <location>
        <begin position="570"/>
        <end position="672"/>
    </location>
</feature>
<protein>
    <recommendedName>
        <fullName evidence="4">Remorin C-terminal domain-containing protein</fullName>
    </recommendedName>
</protein>
<evidence type="ECO:0000259" key="4">
    <source>
        <dbReference type="Pfam" id="PF03763"/>
    </source>
</evidence>
<proteinExistence type="inferred from homology"/>
<gene>
    <name evidence="5" type="ORF">ZIOFF_047430</name>
</gene>
<feature type="region of interest" description="Disordered" evidence="2">
    <location>
        <begin position="160"/>
        <end position="186"/>
    </location>
</feature>
<keyword evidence="3" id="KW-0812">Transmembrane</keyword>